<gene>
    <name evidence="1" type="ORF">K458DRAFT_324544</name>
</gene>
<evidence type="ECO:0000313" key="2">
    <source>
        <dbReference type="Proteomes" id="UP000799291"/>
    </source>
</evidence>
<dbReference type="EMBL" id="MU005696">
    <property type="protein sequence ID" value="KAF2675582.1"/>
    <property type="molecule type" value="Genomic_DNA"/>
</dbReference>
<protein>
    <submittedName>
        <fullName evidence="1">Uncharacterized protein</fullName>
    </submittedName>
</protein>
<reference evidence="1" key="1">
    <citation type="journal article" date="2020" name="Stud. Mycol.">
        <title>101 Dothideomycetes genomes: a test case for predicting lifestyles and emergence of pathogens.</title>
        <authorList>
            <person name="Haridas S."/>
            <person name="Albert R."/>
            <person name="Binder M."/>
            <person name="Bloem J."/>
            <person name="Labutti K."/>
            <person name="Salamov A."/>
            <person name="Andreopoulos B."/>
            <person name="Baker S."/>
            <person name="Barry K."/>
            <person name="Bills G."/>
            <person name="Bluhm B."/>
            <person name="Cannon C."/>
            <person name="Castanera R."/>
            <person name="Culley D."/>
            <person name="Daum C."/>
            <person name="Ezra D."/>
            <person name="Gonzalez J."/>
            <person name="Henrissat B."/>
            <person name="Kuo A."/>
            <person name="Liang C."/>
            <person name="Lipzen A."/>
            <person name="Lutzoni F."/>
            <person name="Magnuson J."/>
            <person name="Mondo S."/>
            <person name="Nolan M."/>
            <person name="Ohm R."/>
            <person name="Pangilinan J."/>
            <person name="Park H.-J."/>
            <person name="Ramirez L."/>
            <person name="Alfaro M."/>
            <person name="Sun H."/>
            <person name="Tritt A."/>
            <person name="Yoshinaga Y."/>
            <person name="Zwiers L.-H."/>
            <person name="Turgeon B."/>
            <person name="Goodwin S."/>
            <person name="Spatafora J."/>
            <person name="Crous P."/>
            <person name="Grigoriev I."/>
        </authorList>
    </citation>
    <scope>NUCLEOTIDE SEQUENCE</scope>
    <source>
        <strain evidence="1">CBS 122367</strain>
    </source>
</reference>
<dbReference type="Proteomes" id="UP000799291">
    <property type="component" value="Unassembled WGS sequence"/>
</dbReference>
<evidence type="ECO:0000313" key="1">
    <source>
        <dbReference type="EMBL" id="KAF2675582.1"/>
    </source>
</evidence>
<dbReference type="OrthoDB" id="3693885at2759"/>
<dbReference type="AlphaFoldDB" id="A0A6G1IBI7"/>
<keyword evidence="2" id="KW-1185">Reference proteome</keyword>
<sequence length="57" mass="6680">MPPHTGARIHRDELPPLPTKWKSLCTHPYEALFRQAAQKEVDTLLKKGTWKEIDRQD</sequence>
<organism evidence="1 2">
    <name type="scientific">Lentithecium fluviatile CBS 122367</name>
    <dbReference type="NCBI Taxonomy" id="1168545"/>
    <lineage>
        <taxon>Eukaryota</taxon>
        <taxon>Fungi</taxon>
        <taxon>Dikarya</taxon>
        <taxon>Ascomycota</taxon>
        <taxon>Pezizomycotina</taxon>
        <taxon>Dothideomycetes</taxon>
        <taxon>Pleosporomycetidae</taxon>
        <taxon>Pleosporales</taxon>
        <taxon>Massarineae</taxon>
        <taxon>Lentitheciaceae</taxon>
        <taxon>Lentithecium</taxon>
    </lineage>
</organism>
<name>A0A6G1IBI7_9PLEO</name>
<feature type="non-terminal residue" evidence="1">
    <location>
        <position position="57"/>
    </location>
</feature>
<proteinExistence type="predicted"/>
<accession>A0A6G1IBI7</accession>